<protein>
    <recommendedName>
        <fullName evidence="4">3-phytase</fullName>
    </recommendedName>
</protein>
<keyword evidence="3" id="KW-1185">Reference proteome</keyword>
<dbReference type="Pfam" id="PF00328">
    <property type="entry name" value="His_Phos_2"/>
    <property type="match status" value="1"/>
</dbReference>
<dbReference type="SUPFAM" id="SSF53254">
    <property type="entry name" value="Phosphoglycerate mutase-like"/>
    <property type="match status" value="1"/>
</dbReference>
<gene>
    <name evidence="2" type="ORF">AZE42_09086</name>
</gene>
<dbReference type="Proteomes" id="UP000183567">
    <property type="component" value="Unassembled WGS sequence"/>
</dbReference>
<dbReference type="EMBL" id="LVVM01003914">
    <property type="protein sequence ID" value="OJA14064.1"/>
    <property type="molecule type" value="Genomic_DNA"/>
</dbReference>
<organism evidence="2 3">
    <name type="scientific">Rhizopogon vesiculosus</name>
    <dbReference type="NCBI Taxonomy" id="180088"/>
    <lineage>
        <taxon>Eukaryota</taxon>
        <taxon>Fungi</taxon>
        <taxon>Dikarya</taxon>
        <taxon>Basidiomycota</taxon>
        <taxon>Agaricomycotina</taxon>
        <taxon>Agaricomycetes</taxon>
        <taxon>Agaricomycetidae</taxon>
        <taxon>Boletales</taxon>
        <taxon>Suillineae</taxon>
        <taxon>Rhizopogonaceae</taxon>
        <taxon>Rhizopogon</taxon>
    </lineage>
</organism>
<proteinExistence type="predicted"/>
<dbReference type="InterPro" id="IPR029033">
    <property type="entry name" value="His_PPase_superfam"/>
</dbReference>
<reference evidence="2 3" key="1">
    <citation type="submission" date="2016-03" db="EMBL/GenBank/DDBJ databases">
        <title>Comparative genomics of the ectomycorrhizal sister species Rhizopogon vinicolor and Rhizopogon vesiculosus (Basidiomycota: Boletales) reveals a divergence of the mating type B locus.</title>
        <authorList>
            <person name="Mujic A.B."/>
            <person name="Kuo A."/>
            <person name="Tritt A."/>
            <person name="Lipzen A."/>
            <person name="Chen C."/>
            <person name="Johnson J."/>
            <person name="Sharma A."/>
            <person name="Barry K."/>
            <person name="Grigoriev I.V."/>
            <person name="Spatafora J.W."/>
        </authorList>
    </citation>
    <scope>NUCLEOTIDE SEQUENCE [LARGE SCALE GENOMIC DNA]</scope>
    <source>
        <strain evidence="2 3">AM-OR11-056</strain>
    </source>
</reference>
<dbReference type="STRING" id="180088.A0A1J8QKV8"/>
<comment type="caution">
    <text evidence="2">The sequence shown here is derived from an EMBL/GenBank/DDBJ whole genome shotgun (WGS) entry which is preliminary data.</text>
</comment>
<name>A0A1J8QKV8_9AGAM</name>
<dbReference type="AlphaFoldDB" id="A0A1J8QKV8"/>
<evidence type="ECO:0008006" key="4">
    <source>
        <dbReference type="Google" id="ProtNLM"/>
    </source>
</evidence>
<feature type="transmembrane region" description="Helical" evidence="1">
    <location>
        <begin position="27"/>
        <end position="50"/>
    </location>
</feature>
<dbReference type="Gene3D" id="3.40.50.1240">
    <property type="entry name" value="Phosphoglycerate mutase-like"/>
    <property type="match status" value="1"/>
</dbReference>
<accession>A0A1J8QKV8</accession>
<sequence length="153" mass="17230">MTKEAGYTPLPPPITTRPNHYRILPSFPIKTVASLSLTFSIVLLFVKFLLRSAPLSELQQFWGPHTPYYSVEEYHPPPDGFRPSPTIATLSIQVNIIQRHGARYPTNGASNTIQKGLRKLLSASEYHDVKLEFLRSYKWHLGVADLVPFGAAQ</sequence>
<evidence type="ECO:0000256" key="1">
    <source>
        <dbReference type="SAM" id="Phobius"/>
    </source>
</evidence>
<evidence type="ECO:0000313" key="2">
    <source>
        <dbReference type="EMBL" id="OJA14064.1"/>
    </source>
</evidence>
<keyword evidence="1" id="KW-0472">Membrane</keyword>
<keyword evidence="1" id="KW-1133">Transmembrane helix</keyword>
<dbReference type="OrthoDB" id="6509975at2759"/>
<evidence type="ECO:0000313" key="3">
    <source>
        <dbReference type="Proteomes" id="UP000183567"/>
    </source>
</evidence>
<dbReference type="InterPro" id="IPR000560">
    <property type="entry name" value="His_Pase_clade-2"/>
</dbReference>
<keyword evidence="1" id="KW-0812">Transmembrane</keyword>